<dbReference type="AlphaFoldDB" id="A0A813M6T0"/>
<feature type="transmembrane region" description="Helical" evidence="1">
    <location>
        <begin position="66"/>
        <end position="90"/>
    </location>
</feature>
<evidence type="ECO:0000256" key="1">
    <source>
        <dbReference type="SAM" id="Phobius"/>
    </source>
</evidence>
<dbReference type="Proteomes" id="UP000663879">
    <property type="component" value="Unassembled WGS sequence"/>
</dbReference>
<gene>
    <name evidence="2" type="ORF">OXX778_LOCUS1187</name>
</gene>
<reference evidence="2" key="1">
    <citation type="submission" date="2021-02" db="EMBL/GenBank/DDBJ databases">
        <authorList>
            <person name="Nowell W R."/>
        </authorList>
    </citation>
    <scope>NUCLEOTIDE SEQUENCE</scope>
    <source>
        <strain evidence="2">Ploen Becks lab</strain>
    </source>
</reference>
<comment type="caution">
    <text evidence="2">The sequence shown here is derived from an EMBL/GenBank/DDBJ whole genome shotgun (WGS) entry which is preliminary data.</text>
</comment>
<name>A0A813M6T0_9BILA</name>
<evidence type="ECO:0000313" key="3">
    <source>
        <dbReference type="Proteomes" id="UP000663879"/>
    </source>
</evidence>
<keyword evidence="1" id="KW-0812">Transmembrane</keyword>
<dbReference type="EMBL" id="CAJNOC010000072">
    <property type="protein sequence ID" value="CAF0712246.1"/>
    <property type="molecule type" value="Genomic_DNA"/>
</dbReference>
<dbReference type="OrthoDB" id="9979689at2759"/>
<protein>
    <submittedName>
        <fullName evidence="2">Uncharacterized protein</fullName>
    </submittedName>
</protein>
<keyword evidence="1" id="KW-1133">Transmembrane helix</keyword>
<accession>A0A813M6T0</accession>
<organism evidence="2 3">
    <name type="scientific">Brachionus calyciflorus</name>
    <dbReference type="NCBI Taxonomy" id="104777"/>
    <lineage>
        <taxon>Eukaryota</taxon>
        <taxon>Metazoa</taxon>
        <taxon>Spiralia</taxon>
        <taxon>Gnathifera</taxon>
        <taxon>Rotifera</taxon>
        <taxon>Eurotatoria</taxon>
        <taxon>Monogononta</taxon>
        <taxon>Pseudotrocha</taxon>
        <taxon>Ploima</taxon>
        <taxon>Brachionidae</taxon>
        <taxon>Brachionus</taxon>
    </lineage>
</organism>
<evidence type="ECO:0000313" key="2">
    <source>
        <dbReference type="EMBL" id="CAF0712246.1"/>
    </source>
</evidence>
<keyword evidence="1" id="KW-0472">Membrane</keyword>
<keyword evidence="3" id="KW-1185">Reference proteome</keyword>
<sequence length="395" mass="43406">MSRRNNITPITNSSGPVNGPQIQNLISNSNEKDMLFYEYEIVDKDKEAKWARKEARRYGLCLCSRWLFMIIGNAILVAMTCSTCAILIYVNTPIDLTYKPLTYGKSCITGSSNCDWVRYLVCSSEVCSCYSNRIWNGTDCACTSDQYWDGLSCIQKAGYQQPCSTTVPCFSKFTCDPITSTCLCPSSLTTAYTQFYNASVTELYSGTCWPKGAYGSGCLVYGVMACQEYNGLTCTLGAGSIYTCQCYTGFYWRSDLGQCYAQGKKPDESCILSTVSNFGCAINASLECDAATNKCKCPTNYYWNNNTNTCNYVGGYQSLCYDNTWCNSALNLYCFFTGASTPCNCPIASSNAKCDCASNAYWDGQKCSTRVALNTPCPGNYACASGSCLYGYCLT</sequence>
<proteinExistence type="predicted"/>